<dbReference type="GO" id="GO:0008270">
    <property type="term" value="F:zinc ion binding"/>
    <property type="evidence" value="ECO:0007669"/>
    <property type="project" value="InterPro"/>
</dbReference>
<keyword evidence="4" id="KW-1185">Reference proteome</keyword>
<dbReference type="AlphaFoldDB" id="A0A8K0RDY7"/>
<dbReference type="PANTHER" id="PTHR37540">
    <property type="entry name" value="TRANSCRIPTION FACTOR (ACR-2), PUTATIVE-RELATED-RELATED"/>
    <property type="match status" value="1"/>
</dbReference>
<dbReference type="InterPro" id="IPR001138">
    <property type="entry name" value="Zn2Cys6_DnaBD"/>
</dbReference>
<gene>
    <name evidence="3" type="ORF">FB567DRAFT_435128</name>
</gene>
<sequence length="477" mass="52976">MRTTLRRSCDSCAKSKLRCNLHLPQCSRCFKRKIDCLYANEPLSASLTESAGTASARSSPGSEATVAKLSPSPEIFLVNPGLQSFDPFDSYPQTRLPRPLVQRLIQHFLTTIAFQYYPLDLDAASNPFVTSWFPLALADPALFHVSLQTASLDVELREQNGFTNSDVLMADSVSLLRVKVQDPDLALQDETLDSVVTLAAIEFGKGNTAVSQAHIDGVKSMVRLRGGIGQVKARSPLTARMVAWYLVSMIVQQSPQFTTRDDLTGREGIAPPSQWHETAVQSSRVTAPLYGALELSPIIDDILTRLRFLFHKASGFDLTTADFHDLTCFVLHALLDDAAQPLNDTEPQSSLESEMIRYAIALFLLVVHGPTYFSHARLQYTTTLKLRANIDRWRLAPQSTHDSLWIWILSIGMAASSGTPEYAYFTAHAHEVATIAGLHAWEAVVAHHKHVLWLENRVTARLFQPHWEAVWAVNTDA</sequence>
<dbReference type="PANTHER" id="PTHR37540:SF5">
    <property type="entry name" value="TRANSCRIPTION FACTOR DOMAIN-CONTAINING PROTEIN"/>
    <property type="match status" value="1"/>
</dbReference>
<reference evidence="3" key="1">
    <citation type="journal article" date="2021" name="Nat. Commun.">
        <title>Genetic determinants of endophytism in the Arabidopsis root mycobiome.</title>
        <authorList>
            <person name="Mesny F."/>
            <person name="Miyauchi S."/>
            <person name="Thiergart T."/>
            <person name="Pickel B."/>
            <person name="Atanasova L."/>
            <person name="Karlsson M."/>
            <person name="Huettel B."/>
            <person name="Barry K.W."/>
            <person name="Haridas S."/>
            <person name="Chen C."/>
            <person name="Bauer D."/>
            <person name="Andreopoulos W."/>
            <person name="Pangilinan J."/>
            <person name="LaButti K."/>
            <person name="Riley R."/>
            <person name="Lipzen A."/>
            <person name="Clum A."/>
            <person name="Drula E."/>
            <person name="Henrissat B."/>
            <person name="Kohler A."/>
            <person name="Grigoriev I.V."/>
            <person name="Martin F.M."/>
            <person name="Hacquard S."/>
        </authorList>
    </citation>
    <scope>NUCLEOTIDE SEQUENCE</scope>
    <source>
        <strain evidence="3">MPI-SDFR-AT-0120</strain>
    </source>
</reference>
<dbReference type="Gene3D" id="4.10.240.10">
    <property type="entry name" value="Zn(2)-C6 fungal-type DNA-binding domain"/>
    <property type="match status" value="1"/>
</dbReference>
<comment type="caution">
    <text evidence="3">The sequence shown here is derived from an EMBL/GenBank/DDBJ whole genome shotgun (WGS) entry which is preliminary data.</text>
</comment>
<dbReference type="Pfam" id="PF00172">
    <property type="entry name" value="Zn_clus"/>
    <property type="match status" value="1"/>
</dbReference>
<dbReference type="Pfam" id="PF11951">
    <property type="entry name" value="Fungal_trans_2"/>
    <property type="match status" value="1"/>
</dbReference>
<keyword evidence="1" id="KW-0539">Nucleus</keyword>
<dbReference type="CDD" id="cd00067">
    <property type="entry name" value="GAL4"/>
    <property type="match status" value="1"/>
</dbReference>
<evidence type="ECO:0000259" key="2">
    <source>
        <dbReference type="PROSITE" id="PS50048"/>
    </source>
</evidence>
<dbReference type="InterPro" id="IPR021858">
    <property type="entry name" value="Fun_TF"/>
</dbReference>
<dbReference type="PROSITE" id="PS50048">
    <property type="entry name" value="ZN2_CY6_FUNGAL_2"/>
    <property type="match status" value="1"/>
</dbReference>
<dbReference type="Proteomes" id="UP000813461">
    <property type="component" value="Unassembled WGS sequence"/>
</dbReference>
<evidence type="ECO:0000256" key="1">
    <source>
        <dbReference type="ARBA" id="ARBA00023242"/>
    </source>
</evidence>
<proteinExistence type="predicted"/>
<evidence type="ECO:0000313" key="3">
    <source>
        <dbReference type="EMBL" id="KAH7092520.1"/>
    </source>
</evidence>
<dbReference type="OrthoDB" id="4158087at2759"/>
<dbReference type="EMBL" id="JAGMVJ010000003">
    <property type="protein sequence ID" value="KAH7092520.1"/>
    <property type="molecule type" value="Genomic_DNA"/>
</dbReference>
<dbReference type="SMART" id="SM00066">
    <property type="entry name" value="GAL4"/>
    <property type="match status" value="1"/>
</dbReference>
<dbReference type="PROSITE" id="PS00463">
    <property type="entry name" value="ZN2_CY6_FUNGAL_1"/>
    <property type="match status" value="1"/>
</dbReference>
<name>A0A8K0RDY7_9PLEO</name>
<dbReference type="InterPro" id="IPR036864">
    <property type="entry name" value="Zn2-C6_fun-type_DNA-bd_sf"/>
</dbReference>
<protein>
    <recommendedName>
        <fullName evidence="2">Zn(2)-C6 fungal-type domain-containing protein</fullName>
    </recommendedName>
</protein>
<organism evidence="3 4">
    <name type="scientific">Paraphoma chrysanthemicola</name>
    <dbReference type="NCBI Taxonomy" id="798071"/>
    <lineage>
        <taxon>Eukaryota</taxon>
        <taxon>Fungi</taxon>
        <taxon>Dikarya</taxon>
        <taxon>Ascomycota</taxon>
        <taxon>Pezizomycotina</taxon>
        <taxon>Dothideomycetes</taxon>
        <taxon>Pleosporomycetidae</taxon>
        <taxon>Pleosporales</taxon>
        <taxon>Pleosporineae</taxon>
        <taxon>Phaeosphaeriaceae</taxon>
        <taxon>Paraphoma</taxon>
    </lineage>
</organism>
<feature type="domain" description="Zn(2)-C6 fungal-type" evidence="2">
    <location>
        <begin position="8"/>
        <end position="38"/>
    </location>
</feature>
<evidence type="ECO:0000313" key="4">
    <source>
        <dbReference type="Proteomes" id="UP000813461"/>
    </source>
</evidence>
<accession>A0A8K0RDY7</accession>
<dbReference type="GO" id="GO:0000981">
    <property type="term" value="F:DNA-binding transcription factor activity, RNA polymerase II-specific"/>
    <property type="evidence" value="ECO:0007669"/>
    <property type="project" value="InterPro"/>
</dbReference>
<dbReference type="SUPFAM" id="SSF57701">
    <property type="entry name" value="Zn2/Cys6 DNA-binding domain"/>
    <property type="match status" value="1"/>
</dbReference>